<organism evidence="1 2">
    <name type="scientific">Canavalia gladiata</name>
    <name type="common">Sword bean</name>
    <name type="synonym">Dolichos gladiatus</name>
    <dbReference type="NCBI Taxonomy" id="3824"/>
    <lineage>
        <taxon>Eukaryota</taxon>
        <taxon>Viridiplantae</taxon>
        <taxon>Streptophyta</taxon>
        <taxon>Embryophyta</taxon>
        <taxon>Tracheophyta</taxon>
        <taxon>Spermatophyta</taxon>
        <taxon>Magnoliopsida</taxon>
        <taxon>eudicotyledons</taxon>
        <taxon>Gunneridae</taxon>
        <taxon>Pentapetalae</taxon>
        <taxon>rosids</taxon>
        <taxon>fabids</taxon>
        <taxon>Fabales</taxon>
        <taxon>Fabaceae</taxon>
        <taxon>Papilionoideae</taxon>
        <taxon>50 kb inversion clade</taxon>
        <taxon>NPAAA clade</taxon>
        <taxon>indigoferoid/millettioid clade</taxon>
        <taxon>Phaseoleae</taxon>
        <taxon>Canavalia</taxon>
    </lineage>
</organism>
<sequence length="163" mass="18554">MDLFFSNITSQTALRCIITTRNRDISFPRGIFVGFHDFVQLFPRVTINSNRLCSLGISSVPVSAQLLTMPSLVSFQKKKRDCLSIYKNLRSLIVGNSQQYPSHSGALNASLLLQNNYWRRCPCRYLDENIITSHFSCVLVHKTYFLLGWEGASTSHLSRKFGN</sequence>
<protein>
    <submittedName>
        <fullName evidence="1">Uncharacterized protein</fullName>
    </submittedName>
</protein>
<accession>A0AAN9LYK9</accession>
<name>A0AAN9LYK9_CANGL</name>
<evidence type="ECO:0000313" key="2">
    <source>
        <dbReference type="Proteomes" id="UP001367508"/>
    </source>
</evidence>
<dbReference type="AlphaFoldDB" id="A0AAN9LYK9"/>
<keyword evidence="2" id="KW-1185">Reference proteome</keyword>
<evidence type="ECO:0000313" key="1">
    <source>
        <dbReference type="EMBL" id="KAK7344562.1"/>
    </source>
</evidence>
<proteinExistence type="predicted"/>
<dbReference type="EMBL" id="JAYMYQ010000003">
    <property type="protein sequence ID" value="KAK7344562.1"/>
    <property type="molecule type" value="Genomic_DNA"/>
</dbReference>
<gene>
    <name evidence="1" type="ORF">VNO77_14307</name>
</gene>
<reference evidence="1 2" key="1">
    <citation type="submission" date="2024-01" db="EMBL/GenBank/DDBJ databases">
        <title>The genomes of 5 underutilized Papilionoideae crops provide insights into root nodulation and disease resistanc.</title>
        <authorList>
            <person name="Jiang F."/>
        </authorList>
    </citation>
    <scope>NUCLEOTIDE SEQUENCE [LARGE SCALE GENOMIC DNA]</scope>
    <source>
        <strain evidence="1">LVBAO_FW01</strain>
        <tissue evidence="1">Leaves</tissue>
    </source>
</reference>
<dbReference type="Proteomes" id="UP001367508">
    <property type="component" value="Unassembled WGS sequence"/>
</dbReference>
<comment type="caution">
    <text evidence="1">The sequence shown here is derived from an EMBL/GenBank/DDBJ whole genome shotgun (WGS) entry which is preliminary data.</text>
</comment>